<dbReference type="Pfam" id="PF07264">
    <property type="entry name" value="EI24"/>
    <property type="match status" value="1"/>
</dbReference>
<feature type="transmembrane region" description="Helical" evidence="10">
    <location>
        <begin position="152"/>
        <end position="178"/>
    </location>
</feature>
<dbReference type="RefSeq" id="WP_072834251.1">
    <property type="nucleotide sequence ID" value="NZ_FQUU01000003.1"/>
</dbReference>
<evidence type="ECO:0000256" key="5">
    <source>
        <dbReference type="ARBA" id="ARBA00022605"/>
    </source>
</evidence>
<accession>A0A1M4W7R8</accession>
<keyword evidence="5" id="KW-0028">Amino-acid biosynthesis</keyword>
<evidence type="ECO:0000313" key="11">
    <source>
        <dbReference type="EMBL" id="SHE77143.1"/>
    </source>
</evidence>
<feature type="transmembrane region" description="Helical" evidence="10">
    <location>
        <begin position="73"/>
        <end position="95"/>
    </location>
</feature>
<keyword evidence="4" id="KW-0997">Cell inner membrane</keyword>
<keyword evidence="2" id="KW-0813">Transport</keyword>
<comment type="subcellular location">
    <subcellularLocation>
        <location evidence="1">Membrane</location>
        <topology evidence="1">Multi-pass membrane protein</topology>
    </subcellularLocation>
</comment>
<gene>
    <name evidence="11" type="ORF">SAMN02745131_01117</name>
</gene>
<evidence type="ECO:0000256" key="4">
    <source>
        <dbReference type="ARBA" id="ARBA00022519"/>
    </source>
</evidence>
<keyword evidence="7 10" id="KW-1133">Transmembrane helix</keyword>
<evidence type="ECO:0000256" key="6">
    <source>
        <dbReference type="ARBA" id="ARBA00022692"/>
    </source>
</evidence>
<protein>
    <submittedName>
        <fullName evidence="11">CysZ protein</fullName>
    </submittedName>
</protein>
<dbReference type="AlphaFoldDB" id="A0A1M4W7R8"/>
<proteinExistence type="predicted"/>
<dbReference type="STRING" id="1121884.SAMN02745131_01117"/>
<dbReference type="GO" id="GO:0019344">
    <property type="term" value="P:cysteine biosynthetic process"/>
    <property type="evidence" value="ECO:0007669"/>
    <property type="project" value="TreeGrafter"/>
</dbReference>
<dbReference type="GO" id="GO:0009675">
    <property type="term" value="F:high-affinity sulfate:proton symporter activity"/>
    <property type="evidence" value="ECO:0007669"/>
    <property type="project" value="TreeGrafter"/>
</dbReference>
<dbReference type="InterPro" id="IPR059112">
    <property type="entry name" value="CysZ/EI24"/>
</dbReference>
<evidence type="ECO:0000256" key="9">
    <source>
        <dbReference type="ARBA" id="ARBA00023136"/>
    </source>
</evidence>
<reference evidence="11 12" key="1">
    <citation type="submission" date="2016-11" db="EMBL/GenBank/DDBJ databases">
        <authorList>
            <person name="Jaros S."/>
            <person name="Januszkiewicz K."/>
            <person name="Wedrychowicz H."/>
        </authorList>
    </citation>
    <scope>NUCLEOTIDE SEQUENCE [LARGE SCALE GENOMIC DNA]</scope>
    <source>
        <strain evidence="11 12">DSM 18119</strain>
    </source>
</reference>
<keyword evidence="9 10" id="KW-0472">Membrane</keyword>
<name>A0A1M4W7R8_9BACT</name>
<keyword evidence="6 10" id="KW-0812">Transmembrane</keyword>
<dbReference type="PANTHER" id="PTHR37468">
    <property type="entry name" value="SULFATE TRANSPORTER CYSZ"/>
    <property type="match status" value="1"/>
</dbReference>
<dbReference type="OrthoDB" id="9787566at2"/>
<dbReference type="InterPro" id="IPR050480">
    <property type="entry name" value="CysZ-like"/>
</dbReference>
<feature type="transmembrane region" description="Helical" evidence="10">
    <location>
        <begin position="27"/>
        <end position="47"/>
    </location>
</feature>
<dbReference type="GO" id="GO:0000103">
    <property type="term" value="P:sulfate assimilation"/>
    <property type="evidence" value="ECO:0007669"/>
    <property type="project" value="TreeGrafter"/>
</dbReference>
<dbReference type="EMBL" id="FQUU01000003">
    <property type="protein sequence ID" value="SHE77143.1"/>
    <property type="molecule type" value="Genomic_DNA"/>
</dbReference>
<organism evidence="11 12">
    <name type="scientific">Flavisolibacter ginsengisoli DSM 18119</name>
    <dbReference type="NCBI Taxonomy" id="1121884"/>
    <lineage>
        <taxon>Bacteria</taxon>
        <taxon>Pseudomonadati</taxon>
        <taxon>Bacteroidota</taxon>
        <taxon>Chitinophagia</taxon>
        <taxon>Chitinophagales</taxon>
        <taxon>Chitinophagaceae</taxon>
        <taxon>Flavisolibacter</taxon>
    </lineage>
</organism>
<evidence type="ECO:0000256" key="10">
    <source>
        <dbReference type="SAM" id="Phobius"/>
    </source>
</evidence>
<sequence>MLKEIVIAIQSYFDAHQFIRKHNLWKWILIPGIIYTILFMAGMYFFWNSSDSAVTWLSKSIGLETWLQHQTNAFLNFLFLMAGIMLRLILVFFYFSLFKYLFLIIGSPVFAYLSEKTSSIIEEREFPFSFSQLLKDAARGIRLALRNTAWQTLYAVSLILLSLVPLAGWITPLIALFVECYYYGFSMMDYSCERNNFSSTESINFISRHKGLAIGNGLMFYLMHGVVIIGWVLAPAYAVVAATLSLHRIKNQ</sequence>
<evidence type="ECO:0000313" key="12">
    <source>
        <dbReference type="Proteomes" id="UP000184048"/>
    </source>
</evidence>
<evidence type="ECO:0000256" key="7">
    <source>
        <dbReference type="ARBA" id="ARBA00022989"/>
    </source>
</evidence>
<dbReference type="Proteomes" id="UP000184048">
    <property type="component" value="Unassembled WGS sequence"/>
</dbReference>
<feature type="transmembrane region" description="Helical" evidence="10">
    <location>
        <begin position="218"/>
        <end position="246"/>
    </location>
</feature>
<evidence type="ECO:0000256" key="1">
    <source>
        <dbReference type="ARBA" id="ARBA00004141"/>
    </source>
</evidence>
<keyword evidence="3" id="KW-1003">Cell membrane</keyword>
<evidence type="ECO:0000256" key="8">
    <source>
        <dbReference type="ARBA" id="ARBA00023032"/>
    </source>
</evidence>
<keyword evidence="12" id="KW-1185">Reference proteome</keyword>
<evidence type="ECO:0000256" key="3">
    <source>
        <dbReference type="ARBA" id="ARBA00022475"/>
    </source>
</evidence>
<keyword evidence="8" id="KW-0764">Sulfate transport</keyword>
<dbReference type="GO" id="GO:0005886">
    <property type="term" value="C:plasma membrane"/>
    <property type="evidence" value="ECO:0007669"/>
    <property type="project" value="TreeGrafter"/>
</dbReference>
<dbReference type="PANTHER" id="PTHR37468:SF1">
    <property type="entry name" value="SULFATE TRANSPORTER CYSZ"/>
    <property type="match status" value="1"/>
</dbReference>
<evidence type="ECO:0000256" key="2">
    <source>
        <dbReference type="ARBA" id="ARBA00022448"/>
    </source>
</evidence>